<accession>A0AAD6XK97</accession>
<reference evidence="1" key="1">
    <citation type="submission" date="2023-03" db="EMBL/GenBank/DDBJ databases">
        <title>Massive genome expansion in bonnet fungi (Mycena s.s.) driven by repeated elements and novel gene families across ecological guilds.</title>
        <authorList>
            <consortium name="Lawrence Berkeley National Laboratory"/>
            <person name="Harder C.B."/>
            <person name="Miyauchi S."/>
            <person name="Viragh M."/>
            <person name="Kuo A."/>
            <person name="Thoen E."/>
            <person name="Andreopoulos B."/>
            <person name="Lu D."/>
            <person name="Skrede I."/>
            <person name="Drula E."/>
            <person name="Henrissat B."/>
            <person name="Morin E."/>
            <person name="Kohler A."/>
            <person name="Barry K."/>
            <person name="LaButti K."/>
            <person name="Morin E."/>
            <person name="Salamov A."/>
            <person name="Lipzen A."/>
            <person name="Mereny Z."/>
            <person name="Hegedus B."/>
            <person name="Baldrian P."/>
            <person name="Stursova M."/>
            <person name="Weitz H."/>
            <person name="Taylor A."/>
            <person name="Grigoriev I.V."/>
            <person name="Nagy L.G."/>
            <person name="Martin F."/>
            <person name="Kauserud H."/>
        </authorList>
    </citation>
    <scope>NUCLEOTIDE SEQUENCE</scope>
    <source>
        <strain evidence="1">CBHHK173m</strain>
    </source>
</reference>
<proteinExistence type="predicted"/>
<dbReference type="AlphaFoldDB" id="A0AAD6XK97"/>
<evidence type="ECO:0000313" key="2">
    <source>
        <dbReference type="Proteomes" id="UP001222325"/>
    </source>
</evidence>
<dbReference type="Proteomes" id="UP001222325">
    <property type="component" value="Unassembled WGS sequence"/>
</dbReference>
<dbReference type="EMBL" id="JARJCN010000076">
    <property type="protein sequence ID" value="KAJ7076963.1"/>
    <property type="molecule type" value="Genomic_DNA"/>
</dbReference>
<name>A0AAD6XK97_9AGAR</name>
<organism evidence="1 2">
    <name type="scientific">Mycena belliarum</name>
    <dbReference type="NCBI Taxonomy" id="1033014"/>
    <lineage>
        <taxon>Eukaryota</taxon>
        <taxon>Fungi</taxon>
        <taxon>Dikarya</taxon>
        <taxon>Basidiomycota</taxon>
        <taxon>Agaricomycotina</taxon>
        <taxon>Agaricomycetes</taxon>
        <taxon>Agaricomycetidae</taxon>
        <taxon>Agaricales</taxon>
        <taxon>Marasmiineae</taxon>
        <taxon>Mycenaceae</taxon>
        <taxon>Mycena</taxon>
    </lineage>
</organism>
<evidence type="ECO:0000313" key="1">
    <source>
        <dbReference type="EMBL" id="KAJ7076963.1"/>
    </source>
</evidence>
<gene>
    <name evidence="1" type="ORF">B0H15DRAFT_862655</name>
</gene>
<comment type="caution">
    <text evidence="1">The sequence shown here is derived from an EMBL/GenBank/DDBJ whole genome shotgun (WGS) entry which is preliminary data.</text>
</comment>
<protein>
    <submittedName>
        <fullName evidence="1">Uncharacterized protein</fullName>
    </submittedName>
</protein>
<sequence>MQLWSQPLPLQRAHRVAEQDVVRLRRAHNEPLEVVPDVRVVEHHQAPQRALRDARVGEQRAPRRVERALREEVGEPRVCGRRRVARAEAVPQVVHVDVSGAICKGRGGAGAGGGTGYSGRGVRYARVGADRGHSGARQCQGCVVRIASVHANASMLAEHLCGDCSHAYKRRHALRCTHPFHDSRVRRAFGDERGVVCCVIWLFILVSECAPHDCRGASHLFGDGLLRDSKFRILPQHATERAVGATRSRGSGVYCFSHARAEIGRCKKCESKSTVALPVSVVVFLTER</sequence>
<keyword evidence="2" id="KW-1185">Reference proteome</keyword>